<sequence>MAIKINGATLRGIHGHCVSVEIHIARGLPTFNIVGMGDTAVKESKDRVRAAILNAGFQFPLGKITANLAPADIKKEGTLLDLPIAIGILLASKQINIKNIDEYLLLGELSLLSELRSIKGSLPIIMEGIENNFKKFILPNDNKKEASIIDSANIYPCKNLHDVIEVLTKRIEPYKKKFMNNYKEEYTIDFSEIIGQHSAKRGVIVAAAGNHNLILFGPPGIGKSMIADRIPTILPKISYEESLECTRIYSVVGEFKEGLIYKRPFRNPHHTATKIAMVGGGANLMPGEISLAHNGVLFLDEMLEFKREVLECLRQPLENRSIQISKSTGKVEYPSNFMLIGALNTCPCSKLPCTCSEYEKNRYLKKLSGPLLDRIDLFLSVDYIDYDNMKNNSKQISSAEMREKINIAREIQSERLKKYKIQTNGEMDMSMVKKYCILDNAGEKIIEKIYKNYSMSLRAYSKILKLSRTIADLEERDRISEGDIIEAFQYRRFINEVI</sequence>
<proteinExistence type="predicted"/>
<dbReference type="InterPro" id="IPR027417">
    <property type="entry name" value="P-loop_NTPase"/>
</dbReference>
<feature type="domain" description="Magnesium chelatase ChlI-like catalytic" evidence="3">
    <location>
        <begin position="189"/>
        <end position="386"/>
    </location>
</feature>
<keyword evidence="6" id="KW-1185">Reference proteome</keyword>
<dbReference type="PANTHER" id="PTHR32039">
    <property type="entry name" value="MAGNESIUM-CHELATASE SUBUNIT CHLI"/>
    <property type="match status" value="1"/>
</dbReference>
<keyword evidence="2" id="KW-0067">ATP-binding</keyword>
<dbReference type="InterPro" id="IPR045006">
    <property type="entry name" value="CHLI-like"/>
</dbReference>
<dbReference type="PANTHER" id="PTHR32039:SF7">
    <property type="entry name" value="COMPETENCE PROTEIN COMM"/>
    <property type="match status" value="1"/>
</dbReference>
<dbReference type="Gene3D" id="3.30.230.10">
    <property type="match status" value="1"/>
</dbReference>
<name>A0ABP3U264_9CLOT</name>
<feature type="domain" description="Mg chelatase-related protein C-terminal" evidence="4">
    <location>
        <begin position="397"/>
        <end position="491"/>
    </location>
</feature>
<dbReference type="SUPFAM" id="SSF52540">
    <property type="entry name" value="P-loop containing nucleoside triphosphate hydrolases"/>
    <property type="match status" value="1"/>
</dbReference>
<dbReference type="InterPro" id="IPR020568">
    <property type="entry name" value="Ribosomal_Su5_D2-typ_SF"/>
</dbReference>
<dbReference type="InterPro" id="IPR004482">
    <property type="entry name" value="Mg_chelat-rel"/>
</dbReference>
<dbReference type="InterPro" id="IPR000523">
    <property type="entry name" value="Mg_chelatse_chII-like_cat_dom"/>
</dbReference>
<dbReference type="SUPFAM" id="SSF54211">
    <property type="entry name" value="Ribosomal protein S5 domain 2-like"/>
    <property type="match status" value="1"/>
</dbReference>
<dbReference type="InterPro" id="IPR001208">
    <property type="entry name" value="MCM_dom"/>
</dbReference>
<dbReference type="Pfam" id="PF01078">
    <property type="entry name" value="Mg_chelatase"/>
    <property type="match status" value="1"/>
</dbReference>
<evidence type="ECO:0000313" key="5">
    <source>
        <dbReference type="EMBL" id="GAA0722963.1"/>
    </source>
</evidence>
<gene>
    <name evidence="5" type="ORF">GCM10008905_15030</name>
</gene>
<evidence type="ECO:0000313" key="6">
    <source>
        <dbReference type="Proteomes" id="UP001500339"/>
    </source>
</evidence>
<evidence type="ECO:0000259" key="3">
    <source>
        <dbReference type="Pfam" id="PF01078"/>
    </source>
</evidence>
<dbReference type="PRINTS" id="PR01657">
    <property type="entry name" value="MCMFAMILY"/>
</dbReference>
<keyword evidence="1" id="KW-0547">Nucleotide-binding</keyword>
<evidence type="ECO:0000256" key="2">
    <source>
        <dbReference type="ARBA" id="ARBA00022840"/>
    </source>
</evidence>
<evidence type="ECO:0000259" key="4">
    <source>
        <dbReference type="Pfam" id="PF13335"/>
    </source>
</evidence>
<accession>A0ABP3U264</accession>
<dbReference type="Pfam" id="PF13541">
    <property type="entry name" value="ChlI"/>
    <property type="match status" value="1"/>
</dbReference>
<organism evidence="5 6">
    <name type="scientific">Clostridium malenominatum</name>
    <dbReference type="NCBI Taxonomy" id="1539"/>
    <lineage>
        <taxon>Bacteria</taxon>
        <taxon>Bacillati</taxon>
        <taxon>Bacillota</taxon>
        <taxon>Clostridia</taxon>
        <taxon>Eubacteriales</taxon>
        <taxon>Clostridiaceae</taxon>
        <taxon>Clostridium</taxon>
    </lineage>
</organism>
<dbReference type="Proteomes" id="UP001500339">
    <property type="component" value="Unassembled WGS sequence"/>
</dbReference>
<dbReference type="Pfam" id="PF13335">
    <property type="entry name" value="Mg_chelatase_C"/>
    <property type="match status" value="1"/>
</dbReference>
<dbReference type="EMBL" id="BAAACF010000001">
    <property type="protein sequence ID" value="GAA0722963.1"/>
    <property type="molecule type" value="Genomic_DNA"/>
</dbReference>
<comment type="caution">
    <text evidence="5">The sequence shown here is derived from an EMBL/GenBank/DDBJ whole genome shotgun (WGS) entry which is preliminary data.</text>
</comment>
<dbReference type="InterPro" id="IPR014721">
    <property type="entry name" value="Ribsml_uS5_D2-typ_fold_subgr"/>
</dbReference>
<reference evidence="6" key="1">
    <citation type="journal article" date="2019" name="Int. J. Syst. Evol. Microbiol.">
        <title>The Global Catalogue of Microorganisms (GCM) 10K type strain sequencing project: providing services to taxonomists for standard genome sequencing and annotation.</title>
        <authorList>
            <consortium name="The Broad Institute Genomics Platform"/>
            <consortium name="The Broad Institute Genome Sequencing Center for Infectious Disease"/>
            <person name="Wu L."/>
            <person name="Ma J."/>
        </authorList>
    </citation>
    <scope>NUCLEOTIDE SEQUENCE [LARGE SCALE GENOMIC DNA]</scope>
    <source>
        <strain evidence="6">JCM 1405</strain>
    </source>
</reference>
<evidence type="ECO:0000256" key="1">
    <source>
        <dbReference type="ARBA" id="ARBA00022741"/>
    </source>
</evidence>
<dbReference type="InterPro" id="IPR025158">
    <property type="entry name" value="Mg_chelat-rel_C"/>
</dbReference>
<dbReference type="Gene3D" id="3.40.50.300">
    <property type="entry name" value="P-loop containing nucleotide triphosphate hydrolases"/>
    <property type="match status" value="1"/>
</dbReference>
<protein>
    <submittedName>
        <fullName evidence="5">YifB family Mg chelatase-like AAA ATPase</fullName>
    </submittedName>
</protein>
<dbReference type="NCBIfam" id="TIGR00368">
    <property type="entry name" value="YifB family Mg chelatase-like AAA ATPase"/>
    <property type="match status" value="1"/>
</dbReference>